<keyword evidence="1" id="KW-1133">Transmembrane helix</keyword>
<comment type="caution">
    <text evidence="3">The sequence shown here is derived from an EMBL/GenBank/DDBJ whole genome shotgun (WGS) entry which is preliminary data.</text>
</comment>
<dbReference type="GO" id="GO:0005886">
    <property type="term" value="C:plasma membrane"/>
    <property type="evidence" value="ECO:0007669"/>
    <property type="project" value="TreeGrafter"/>
</dbReference>
<dbReference type="Pfam" id="PF02698">
    <property type="entry name" value="DUF218"/>
    <property type="match status" value="1"/>
</dbReference>
<dbReference type="InterPro" id="IPR003848">
    <property type="entry name" value="DUF218"/>
</dbReference>
<dbReference type="GO" id="GO:0043164">
    <property type="term" value="P:Gram-negative-bacterium-type cell wall biogenesis"/>
    <property type="evidence" value="ECO:0007669"/>
    <property type="project" value="TreeGrafter"/>
</dbReference>
<dbReference type="PANTHER" id="PTHR30336">
    <property type="entry name" value="INNER MEMBRANE PROTEIN, PROBABLE PERMEASE"/>
    <property type="match status" value="1"/>
</dbReference>
<keyword evidence="1" id="KW-0472">Membrane</keyword>
<dbReference type="AlphaFoldDB" id="A0A2M7Z6G6"/>
<dbReference type="Proteomes" id="UP000230843">
    <property type="component" value="Unassembled WGS sequence"/>
</dbReference>
<evidence type="ECO:0000313" key="4">
    <source>
        <dbReference type="Proteomes" id="UP000230843"/>
    </source>
</evidence>
<dbReference type="CDD" id="cd06259">
    <property type="entry name" value="YdcF-like"/>
    <property type="match status" value="1"/>
</dbReference>
<feature type="transmembrane region" description="Helical" evidence="1">
    <location>
        <begin position="133"/>
        <end position="154"/>
    </location>
</feature>
<gene>
    <name evidence="3" type="ORF">CO137_02760</name>
</gene>
<feature type="domain" description="DUF218" evidence="2">
    <location>
        <begin position="21"/>
        <end position="133"/>
    </location>
</feature>
<evidence type="ECO:0000256" key="1">
    <source>
        <dbReference type="SAM" id="Phobius"/>
    </source>
</evidence>
<proteinExistence type="predicted"/>
<dbReference type="InterPro" id="IPR014729">
    <property type="entry name" value="Rossmann-like_a/b/a_fold"/>
</dbReference>
<dbReference type="PANTHER" id="PTHR30336:SF4">
    <property type="entry name" value="ENVELOPE BIOGENESIS FACTOR ELYC"/>
    <property type="match status" value="1"/>
</dbReference>
<protein>
    <recommendedName>
        <fullName evidence="2">DUF218 domain-containing protein</fullName>
    </recommendedName>
</protein>
<name>A0A2M7Z6G6_9BACT</name>
<dbReference type="Gene3D" id="3.40.50.620">
    <property type="entry name" value="HUPs"/>
    <property type="match status" value="1"/>
</dbReference>
<reference evidence="4" key="1">
    <citation type="submission" date="2017-09" db="EMBL/GenBank/DDBJ databases">
        <title>Depth-based differentiation of microbial function through sediment-hosted aquifers and enrichment of novel symbionts in the deep terrestrial subsurface.</title>
        <authorList>
            <person name="Probst A.J."/>
            <person name="Ladd B."/>
            <person name="Jarett J.K."/>
            <person name="Geller-Mcgrath D.E."/>
            <person name="Sieber C.M.K."/>
            <person name="Emerson J.B."/>
            <person name="Anantharaman K."/>
            <person name="Thomas B.C."/>
            <person name="Malmstrom R."/>
            <person name="Stieglmeier M."/>
            <person name="Klingl A."/>
            <person name="Woyke T."/>
            <person name="Ryan C.M."/>
            <person name="Banfield J.F."/>
        </authorList>
    </citation>
    <scope>NUCLEOTIDE SEQUENCE [LARGE SCALE GENOMIC DNA]</scope>
</reference>
<evidence type="ECO:0000313" key="3">
    <source>
        <dbReference type="EMBL" id="PJA89709.1"/>
    </source>
</evidence>
<organism evidence="3 4">
    <name type="scientific">Candidatus Magasanikbacteria bacterium CG_4_9_14_3_um_filter_32_9</name>
    <dbReference type="NCBI Taxonomy" id="1974644"/>
    <lineage>
        <taxon>Bacteria</taxon>
        <taxon>Candidatus Magasanikiibacteriota</taxon>
    </lineage>
</organism>
<keyword evidence="1" id="KW-0812">Transmembrane</keyword>
<dbReference type="InterPro" id="IPR051599">
    <property type="entry name" value="Cell_Envelope_Assoc"/>
</dbReference>
<dbReference type="EMBL" id="PFVJ01000058">
    <property type="protein sequence ID" value="PJA89709.1"/>
    <property type="molecule type" value="Genomic_DNA"/>
</dbReference>
<dbReference type="GO" id="GO:0000270">
    <property type="term" value="P:peptidoglycan metabolic process"/>
    <property type="evidence" value="ECO:0007669"/>
    <property type="project" value="TreeGrafter"/>
</dbReference>
<accession>A0A2M7Z6G6</accession>
<evidence type="ECO:0000259" key="2">
    <source>
        <dbReference type="Pfam" id="PF02698"/>
    </source>
</evidence>
<sequence>MRYFLIPSCEVLIKNILIGTTTEKRLKQALVLWRAKEYDVIIVTGGIYLPPKIQTVPSGSLMKKWLIINKVSADKILCEDKSRDTFENISSALALVIKDLDPKFTVVTHWQHALRFWITFRLAHKLKIRVIPMWYWAGIKTFIFEWFIFLVHLLDHKGTGRIAIANRLARTYPKK</sequence>